<keyword evidence="1" id="KW-0812">Transmembrane</keyword>
<dbReference type="EMBL" id="BARS01002828">
    <property type="protein sequence ID" value="GAF73425.1"/>
    <property type="molecule type" value="Genomic_DNA"/>
</dbReference>
<feature type="transmembrane region" description="Helical" evidence="1">
    <location>
        <begin position="28"/>
        <end position="45"/>
    </location>
</feature>
<feature type="transmembrane region" description="Helical" evidence="1">
    <location>
        <begin position="5"/>
        <end position="22"/>
    </location>
</feature>
<reference evidence="2" key="1">
    <citation type="journal article" date="2014" name="Front. Microbiol.">
        <title>High frequency of phylogenetically diverse reductive dehalogenase-homologous genes in deep subseafloor sedimentary metagenomes.</title>
        <authorList>
            <person name="Kawai M."/>
            <person name="Futagami T."/>
            <person name="Toyoda A."/>
            <person name="Takaki Y."/>
            <person name="Nishi S."/>
            <person name="Hori S."/>
            <person name="Arai W."/>
            <person name="Tsubouchi T."/>
            <person name="Morono Y."/>
            <person name="Uchiyama I."/>
            <person name="Ito T."/>
            <person name="Fujiyama A."/>
            <person name="Inagaki F."/>
            <person name="Takami H."/>
        </authorList>
    </citation>
    <scope>NUCLEOTIDE SEQUENCE</scope>
    <source>
        <strain evidence="2">Expedition CK06-06</strain>
    </source>
</reference>
<accession>X0TBI1</accession>
<gene>
    <name evidence="2" type="ORF">S01H1_05427</name>
</gene>
<protein>
    <recommendedName>
        <fullName evidence="3">Superinfection immunity protein</fullName>
    </recommendedName>
</protein>
<evidence type="ECO:0000313" key="2">
    <source>
        <dbReference type="EMBL" id="GAF73425.1"/>
    </source>
</evidence>
<organism evidence="2">
    <name type="scientific">marine sediment metagenome</name>
    <dbReference type="NCBI Taxonomy" id="412755"/>
    <lineage>
        <taxon>unclassified sequences</taxon>
        <taxon>metagenomes</taxon>
        <taxon>ecological metagenomes</taxon>
    </lineage>
</organism>
<dbReference type="Pfam" id="PF14373">
    <property type="entry name" value="Imm_superinfect"/>
    <property type="match status" value="1"/>
</dbReference>
<feature type="transmembrane region" description="Helical" evidence="1">
    <location>
        <begin position="52"/>
        <end position="75"/>
    </location>
</feature>
<evidence type="ECO:0000256" key="1">
    <source>
        <dbReference type="SAM" id="Phobius"/>
    </source>
</evidence>
<sequence length="87" mass="9934">MPRNILWIIVTIVASVLIIWAWDVRSLWVLAVLVYFLPGFVAVMRDKRNKNAILLVNLLLGWTVIGWIIALVWAVTVDSPTAQSEYK</sequence>
<name>X0TBI1_9ZZZZ</name>
<dbReference type="AlphaFoldDB" id="X0TBI1"/>
<keyword evidence="1" id="KW-1133">Transmembrane helix</keyword>
<comment type="caution">
    <text evidence="2">The sequence shown here is derived from an EMBL/GenBank/DDBJ whole genome shotgun (WGS) entry which is preliminary data.</text>
</comment>
<proteinExistence type="predicted"/>
<keyword evidence="1" id="KW-0472">Membrane</keyword>
<dbReference type="InterPro" id="IPR016410">
    <property type="entry name" value="Phage_imm"/>
</dbReference>
<evidence type="ECO:0008006" key="3">
    <source>
        <dbReference type="Google" id="ProtNLM"/>
    </source>
</evidence>